<dbReference type="Proteomes" id="UP000272528">
    <property type="component" value="Chromosome"/>
</dbReference>
<dbReference type="GO" id="GO:0016787">
    <property type="term" value="F:hydrolase activity"/>
    <property type="evidence" value="ECO:0007669"/>
    <property type="project" value="UniProtKB-KW"/>
</dbReference>
<organism evidence="4 5">
    <name type="scientific">Paenibacillus albus</name>
    <dbReference type="NCBI Taxonomy" id="2495582"/>
    <lineage>
        <taxon>Bacteria</taxon>
        <taxon>Bacillati</taxon>
        <taxon>Bacillota</taxon>
        <taxon>Bacilli</taxon>
        <taxon>Bacillales</taxon>
        <taxon>Paenibacillaceae</taxon>
        <taxon>Paenibacillus</taxon>
    </lineage>
</organism>
<accession>A0A3S9ACX0</accession>
<sequence>MNQMENASSGARLKRSQPLPLRSVHIEDRFWSDYIRLVRDVVVPYQWEALNDRVPGAEPSHAIRNLRIAAGDEEGSFYGMVFQDSDVSKWLEAAGYLLATEDDPALALIAEEVIDLLARAQQPDGYLNTYFTLKEPGKRWTNLNECHELYCAGHLIEAAVSYYTATGNAVVLGIARRFADYIATVFGPEDAGKLQGYDGHQEIELALVKLYRVTGDKKYLSLSQFFLDQRGTQPHFYKQEWDRRGGSVHFPGLLMSQNYAYSQAHLPVREQNTAEGHAVRLVYMSAGMADVAAETGDAELLAACRKLWRNIVTKRMYITGGIGSMTHGESFTFDYDLPSDTVYAETCASIGLIFFAWRMLQYEPVSSEYADVLERALYNTVVSGMSRDGRHFFYVNPLEVHPASCAHNHNYKHVKPERQGWFGCACCPPNIARLLASLGQYIYTVQDRTLYTHLYIGGQMDWELDGQRVHIVQESDYAWNGKVAMKVEQIERIEQSGHSEQNEHTEQNDAQAEFTLSLRIPSWCGGRYHIQVNGSAVTANEGTPGSGYVDLKRIWQAGDVVNIAFEMPVLRMKGHPLIRDTIGKTALQRGPFVYCMEEADNGANLHQIMLTSEGETDVRFDPGLLGGLSVITAAAERVGSADWQEDAPLYTSEGSWARSPMTATFIPYYAWANRGVGEMAVWVRDSV</sequence>
<evidence type="ECO:0000259" key="1">
    <source>
        <dbReference type="Pfam" id="PF07944"/>
    </source>
</evidence>
<dbReference type="Pfam" id="PF07944">
    <property type="entry name" value="Beta-AFase-like_GH127_cat"/>
    <property type="match status" value="1"/>
</dbReference>
<feature type="domain" description="Non-reducing end beta-L-arabinofuranosidase-like GH127 C-terminal" evidence="3">
    <location>
        <begin position="571"/>
        <end position="684"/>
    </location>
</feature>
<dbReference type="OrthoDB" id="9757939at2"/>
<dbReference type="AlphaFoldDB" id="A0A3S9ACX0"/>
<proteinExistence type="predicted"/>
<dbReference type="Pfam" id="PF20736">
    <property type="entry name" value="Glyco_hydro127M"/>
    <property type="match status" value="1"/>
</dbReference>
<dbReference type="InterPro" id="IPR008928">
    <property type="entry name" value="6-hairpin_glycosidase_sf"/>
</dbReference>
<feature type="domain" description="Non-reducing end beta-L-arabinofuranosidase-like GH127 catalytic" evidence="1">
    <location>
        <begin position="23"/>
        <end position="439"/>
    </location>
</feature>
<evidence type="ECO:0000313" key="4">
    <source>
        <dbReference type="EMBL" id="AZN43564.1"/>
    </source>
</evidence>
<feature type="domain" description="Non-reducing end beta-L-arabinofuranosidase-like GH127 middle" evidence="2">
    <location>
        <begin position="449"/>
        <end position="567"/>
    </location>
</feature>
<dbReference type="SUPFAM" id="SSF48208">
    <property type="entry name" value="Six-hairpin glycosidases"/>
    <property type="match status" value="1"/>
</dbReference>
<dbReference type="PANTHER" id="PTHR43465:SF2">
    <property type="entry name" value="DUF1680 DOMAIN PROTEIN (AFU_ORTHOLOGUE AFUA_1G08910)"/>
    <property type="match status" value="1"/>
</dbReference>
<keyword evidence="4" id="KW-0378">Hydrolase</keyword>
<gene>
    <name evidence="4" type="ORF">EJC50_06540</name>
</gene>
<dbReference type="PANTHER" id="PTHR43465">
    <property type="entry name" value="DUF1680 DOMAIN PROTEIN (AFU_ORTHOLOGUE AFUA_1G08910)"/>
    <property type="match status" value="1"/>
</dbReference>
<dbReference type="InterPro" id="IPR049049">
    <property type="entry name" value="Beta-AFase-like_GH127_C"/>
</dbReference>
<evidence type="ECO:0000259" key="2">
    <source>
        <dbReference type="Pfam" id="PF20736"/>
    </source>
</evidence>
<dbReference type="EMBL" id="CP034437">
    <property type="protein sequence ID" value="AZN43564.1"/>
    <property type="molecule type" value="Genomic_DNA"/>
</dbReference>
<keyword evidence="5" id="KW-1185">Reference proteome</keyword>
<dbReference type="KEGG" id="palb:EJC50_06540"/>
<evidence type="ECO:0000313" key="5">
    <source>
        <dbReference type="Proteomes" id="UP000272528"/>
    </source>
</evidence>
<evidence type="ECO:0000259" key="3">
    <source>
        <dbReference type="Pfam" id="PF20737"/>
    </source>
</evidence>
<dbReference type="GO" id="GO:0005975">
    <property type="term" value="P:carbohydrate metabolic process"/>
    <property type="evidence" value="ECO:0007669"/>
    <property type="project" value="InterPro"/>
</dbReference>
<dbReference type="Pfam" id="PF20737">
    <property type="entry name" value="Glyco_hydro127C"/>
    <property type="match status" value="1"/>
</dbReference>
<name>A0A3S9ACX0_9BACL</name>
<protein>
    <submittedName>
        <fullName evidence="4">Glycoside hydrolase family 127 protein</fullName>
    </submittedName>
</protein>
<dbReference type="RefSeq" id="WP_126020181.1">
    <property type="nucleotide sequence ID" value="NZ_CP034437.1"/>
</dbReference>
<dbReference type="InterPro" id="IPR049046">
    <property type="entry name" value="Beta-AFase-like_GH127_middle"/>
</dbReference>
<reference evidence="5" key="1">
    <citation type="submission" date="2018-12" db="EMBL/GenBank/DDBJ databases">
        <title>Genome sequence of Peanibacillus sp.</title>
        <authorList>
            <person name="Subramani G."/>
            <person name="Srinivasan S."/>
            <person name="Kim M.K."/>
        </authorList>
    </citation>
    <scope>NUCLEOTIDE SEQUENCE [LARGE SCALE GENOMIC DNA]</scope>
    <source>
        <strain evidence="5">18JY67-1</strain>
    </source>
</reference>
<dbReference type="InterPro" id="IPR012878">
    <property type="entry name" value="Beta-AFase-like_GH127_cat"/>
</dbReference>
<dbReference type="InterPro" id="IPR049174">
    <property type="entry name" value="Beta-AFase-like"/>
</dbReference>